<feature type="transmembrane region" description="Helical" evidence="1">
    <location>
        <begin position="12"/>
        <end position="34"/>
    </location>
</feature>
<dbReference type="KEGG" id="llh:I41_43980"/>
<reference evidence="2 3" key="1">
    <citation type="submission" date="2019-02" db="EMBL/GenBank/DDBJ databases">
        <title>Deep-cultivation of Planctomycetes and their phenomic and genomic characterization uncovers novel biology.</title>
        <authorList>
            <person name="Wiegand S."/>
            <person name="Jogler M."/>
            <person name="Boedeker C."/>
            <person name="Pinto D."/>
            <person name="Vollmers J."/>
            <person name="Rivas-Marin E."/>
            <person name="Kohn T."/>
            <person name="Peeters S.H."/>
            <person name="Heuer A."/>
            <person name="Rast P."/>
            <person name="Oberbeckmann S."/>
            <person name="Bunk B."/>
            <person name="Jeske O."/>
            <person name="Meyerdierks A."/>
            <person name="Storesund J.E."/>
            <person name="Kallscheuer N."/>
            <person name="Luecker S."/>
            <person name="Lage O.M."/>
            <person name="Pohl T."/>
            <person name="Merkel B.J."/>
            <person name="Hornburger P."/>
            <person name="Mueller R.-W."/>
            <person name="Bruemmer F."/>
            <person name="Labrenz M."/>
            <person name="Spormann A.M."/>
            <person name="Op den Camp H."/>
            <person name="Overmann J."/>
            <person name="Amann R."/>
            <person name="Jetten M.S.M."/>
            <person name="Mascher T."/>
            <person name="Medema M.H."/>
            <person name="Devos D.P."/>
            <person name="Kaster A.-K."/>
            <person name="Ovreas L."/>
            <person name="Rohde M."/>
            <person name="Galperin M.Y."/>
            <person name="Jogler C."/>
        </authorList>
    </citation>
    <scope>NUCLEOTIDE SEQUENCE [LARGE SCALE GENOMIC DNA]</scope>
    <source>
        <strain evidence="2 3">I41</strain>
    </source>
</reference>
<organism evidence="2 3">
    <name type="scientific">Lacipirellula limnantheis</name>
    <dbReference type="NCBI Taxonomy" id="2528024"/>
    <lineage>
        <taxon>Bacteria</taxon>
        <taxon>Pseudomonadati</taxon>
        <taxon>Planctomycetota</taxon>
        <taxon>Planctomycetia</taxon>
        <taxon>Pirellulales</taxon>
        <taxon>Lacipirellulaceae</taxon>
        <taxon>Lacipirellula</taxon>
    </lineage>
</organism>
<sequence>MLEVWLQPNRRALWSTLLTFAAIGALATVGAWWFESLMVRIVLGAAALLAALMVGASTVELRRPRIAFQDGQVLFNLRGSAPAAVPAEVVEAFFLGQGPAHLPTIRTMVPECVNLVARLSEKAPEWAKVDVKPALGAWCEGYVTIRGTWCEPLTNEVIRRLNRRLREIREAAAAAGEEAP</sequence>
<name>A0A517U3I7_9BACT</name>
<keyword evidence="3" id="KW-1185">Reference proteome</keyword>
<proteinExistence type="predicted"/>
<dbReference type="AlphaFoldDB" id="A0A517U3I7"/>
<dbReference type="EMBL" id="CP036339">
    <property type="protein sequence ID" value="QDT75189.1"/>
    <property type="molecule type" value="Genomic_DNA"/>
</dbReference>
<keyword evidence="1" id="KW-1133">Transmembrane helix</keyword>
<dbReference type="RefSeq" id="WP_145434876.1">
    <property type="nucleotide sequence ID" value="NZ_CP036339.1"/>
</dbReference>
<dbReference type="Proteomes" id="UP000317909">
    <property type="component" value="Chromosome"/>
</dbReference>
<evidence type="ECO:0000256" key="1">
    <source>
        <dbReference type="SAM" id="Phobius"/>
    </source>
</evidence>
<feature type="transmembrane region" description="Helical" evidence="1">
    <location>
        <begin position="40"/>
        <end position="59"/>
    </location>
</feature>
<keyword evidence="1" id="KW-0472">Membrane</keyword>
<protein>
    <submittedName>
        <fullName evidence="2">Uncharacterized protein</fullName>
    </submittedName>
</protein>
<accession>A0A517U3I7</accession>
<gene>
    <name evidence="2" type="ORF">I41_43980</name>
</gene>
<dbReference type="OrthoDB" id="276259at2"/>
<evidence type="ECO:0000313" key="3">
    <source>
        <dbReference type="Proteomes" id="UP000317909"/>
    </source>
</evidence>
<keyword evidence="1" id="KW-0812">Transmembrane</keyword>
<evidence type="ECO:0000313" key="2">
    <source>
        <dbReference type="EMBL" id="QDT75189.1"/>
    </source>
</evidence>